<feature type="transmembrane region" description="Helical" evidence="1">
    <location>
        <begin position="75"/>
        <end position="93"/>
    </location>
</feature>
<dbReference type="HOGENOM" id="CLU_115876_0_0_9"/>
<accession>A0A0H2UVQ6</accession>
<dbReference type="InterPro" id="IPR006938">
    <property type="entry name" value="DUF624"/>
</dbReference>
<organism evidence="2 3">
    <name type="scientific">Streptococcus pyogenes serotype M3 (strain ATCC BAA-595 / MGAS315)</name>
    <dbReference type="NCBI Taxonomy" id="198466"/>
    <lineage>
        <taxon>Bacteria</taxon>
        <taxon>Bacillati</taxon>
        <taxon>Bacillota</taxon>
        <taxon>Bacilli</taxon>
        <taxon>Lactobacillales</taxon>
        <taxon>Streptococcaceae</taxon>
        <taxon>Streptococcus</taxon>
    </lineage>
</organism>
<dbReference type="AlphaFoldDB" id="A0A0H2UVQ6"/>
<evidence type="ECO:0000313" key="3">
    <source>
        <dbReference type="Proteomes" id="UP000000564"/>
    </source>
</evidence>
<proteinExistence type="predicted"/>
<feature type="transmembrane region" description="Helical" evidence="1">
    <location>
        <begin position="169"/>
        <end position="186"/>
    </location>
</feature>
<feature type="transmembrane region" description="Helical" evidence="1">
    <location>
        <begin position="138"/>
        <end position="163"/>
    </location>
</feature>
<dbReference type="Proteomes" id="UP000000564">
    <property type="component" value="Chromosome"/>
</dbReference>
<feature type="transmembrane region" description="Helical" evidence="1">
    <location>
        <begin position="99"/>
        <end position="126"/>
    </location>
</feature>
<dbReference type="Pfam" id="PF04854">
    <property type="entry name" value="DUF624"/>
    <property type="match status" value="1"/>
</dbReference>
<evidence type="ECO:0000313" key="2">
    <source>
        <dbReference type="EMBL" id="AAM79895.1"/>
    </source>
</evidence>
<dbReference type="KEGG" id="spg:SpyM3_1288"/>
<keyword evidence="1" id="KW-1133">Transmembrane helix</keyword>
<gene>
    <name evidence="2" type="ordered locus">SpyM3_1288</name>
</gene>
<name>A0A0H2UVQ6_STRP3</name>
<keyword evidence="1" id="KW-0472">Membrane</keyword>
<keyword evidence="1" id="KW-0812">Transmembrane</keyword>
<reference evidence="2 3" key="1">
    <citation type="journal article" date="2002" name="Proc. Natl. Acad. Sci. U.S.A.">
        <title>Genome sequence of a serotype M3 strain of group A Streptococcus: phage-encoded toxins, the high-virulence phenotype, and clone emergence.</title>
        <authorList>
            <person name="Beres S.B."/>
            <person name="Sylva G.L."/>
            <person name="Barbian K.D."/>
            <person name="Lei B."/>
            <person name="Hoff J.S."/>
            <person name="Mammarella N.D."/>
            <person name="Liu M.Y."/>
            <person name="Smoot J.C."/>
            <person name="Porcella S.F."/>
            <person name="Parkins L.D."/>
            <person name="Campbell D.S."/>
            <person name="Smith T.M."/>
            <person name="McCormick J.K."/>
            <person name="Leung D.Y."/>
            <person name="Schlievert P.M."/>
            <person name="Musser J.M."/>
        </authorList>
    </citation>
    <scope>NUCLEOTIDE SEQUENCE [LARGE SCALE GENOMIC DNA]</scope>
    <source>
        <strain evidence="3">ATCC BAA-595 / MGAS315</strain>
    </source>
</reference>
<dbReference type="RefSeq" id="WP_011054783.1">
    <property type="nucleotide sequence ID" value="NC_004070.1"/>
</dbReference>
<evidence type="ECO:0008006" key="4">
    <source>
        <dbReference type="Google" id="ProtNLM"/>
    </source>
</evidence>
<evidence type="ECO:0000256" key="1">
    <source>
        <dbReference type="SAM" id="Phobius"/>
    </source>
</evidence>
<dbReference type="EMBL" id="AE014074">
    <property type="protein sequence ID" value="AAM79895.1"/>
    <property type="molecule type" value="Genomic_DNA"/>
</dbReference>
<sequence length="201" mass="23517">MNGIEKTCFLIWKMIQLTLIFHLLSLAGLIVFGVGPAWQTIVTLFLKTPQEENHYSLKRAVQLWKSYFKEANLRFGLFALTFLFLTFNLHWAVQFPSLFWFTVSFLIVIAMVWLTITYLYMVFYAVSYEINLWNNMKLAFISVFLSFKSFLLMLSVLLGITLVTWQYKGLYLFLTFGALVFCLDFVTKANRRLVDGVIDEC</sequence>
<feature type="transmembrane region" description="Helical" evidence="1">
    <location>
        <begin position="20"/>
        <end position="46"/>
    </location>
</feature>
<protein>
    <recommendedName>
        <fullName evidence="4">DUF624 domain-containing protein</fullName>
    </recommendedName>
</protein>